<evidence type="ECO:0000313" key="5">
    <source>
        <dbReference type="EMBL" id="OAD78893.1"/>
    </source>
</evidence>
<dbReference type="InterPro" id="IPR055225">
    <property type="entry name" value="DNAJC11-like_beta-barrel"/>
</dbReference>
<dbReference type="FunCoup" id="A0A162UYZ1">
    <property type="interactions" value="318"/>
</dbReference>
<keyword evidence="6" id="KW-1185">Reference proteome</keyword>
<keyword evidence="3" id="KW-0143">Chaperone</keyword>
<dbReference type="InParanoid" id="A0A162UYZ1"/>
<dbReference type="Proteomes" id="UP000077315">
    <property type="component" value="Unassembled WGS sequence"/>
</dbReference>
<dbReference type="InterPro" id="IPR018253">
    <property type="entry name" value="DnaJ_domain_CS"/>
</dbReference>
<dbReference type="GeneID" id="29004120"/>
<dbReference type="GO" id="GO:0005739">
    <property type="term" value="C:mitochondrion"/>
    <property type="evidence" value="ECO:0007669"/>
    <property type="project" value="GOC"/>
</dbReference>
<dbReference type="PRINTS" id="PR00625">
    <property type="entry name" value="JDOMAIN"/>
</dbReference>
<dbReference type="SUPFAM" id="SSF46565">
    <property type="entry name" value="Chaperone J-domain"/>
    <property type="match status" value="1"/>
</dbReference>
<feature type="domain" description="J" evidence="4">
    <location>
        <begin position="38"/>
        <end position="106"/>
    </location>
</feature>
<dbReference type="InterPro" id="IPR036869">
    <property type="entry name" value="J_dom_sf"/>
</dbReference>
<dbReference type="Pfam" id="PF22774">
    <property type="entry name" value="DNAJC11_beta-barrel"/>
    <property type="match status" value="1"/>
</dbReference>
<dbReference type="Pfam" id="PF11875">
    <property type="entry name" value="DnaJ-like_C11_C"/>
    <property type="match status" value="1"/>
</dbReference>
<organism evidence="5 6">
    <name type="scientific">Phycomyces blakesleeanus (strain ATCC 8743b / DSM 1359 / FGSC 10004 / NBRC 33097 / NRRL 1555)</name>
    <dbReference type="NCBI Taxonomy" id="763407"/>
    <lineage>
        <taxon>Eukaryota</taxon>
        <taxon>Fungi</taxon>
        <taxon>Fungi incertae sedis</taxon>
        <taxon>Mucoromycota</taxon>
        <taxon>Mucoromycotina</taxon>
        <taxon>Mucoromycetes</taxon>
        <taxon>Mucorales</taxon>
        <taxon>Phycomycetaceae</taxon>
        <taxon>Phycomyces</taxon>
    </lineage>
</organism>
<evidence type="ECO:0000256" key="2">
    <source>
        <dbReference type="ARBA" id="ARBA00023136"/>
    </source>
</evidence>
<gene>
    <name evidence="5" type="ORF">PHYBLDRAFT_76988</name>
</gene>
<keyword evidence="2" id="KW-0472">Membrane</keyword>
<comment type="subcellular location">
    <subcellularLocation>
        <location evidence="1">Membrane</location>
    </subcellularLocation>
</comment>
<dbReference type="PANTHER" id="PTHR44157:SF1">
    <property type="entry name" value="DNAJ HOMOLOG SUBFAMILY C MEMBER 11"/>
    <property type="match status" value="1"/>
</dbReference>
<evidence type="ECO:0000313" key="6">
    <source>
        <dbReference type="Proteomes" id="UP000077315"/>
    </source>
</evidence>
<dbReference type="InterPro" id="IPR001623">
    <property type="entry name" value="DnaJ_domain"/>
</dbReference>
<accession>A0A162UYZ1</accession>
<dbReference type="PROSITE" id="PS50076">
    <property type="entry name" value="DNAJ_2"/>
    <property type="match status" value="1"/>
</dbReference>
<protein>
    <recommendedName>
        <fullName evidence="4">J domain-containing protein</fullName>
    </recommendedName>
</protein>
<evidence type="ECO:0000259" key="4">
    <source>
        <dbReference type="PROSITE" id="PS50076"/>
    </source>
</evidence>
<reference evidence="6" key="1">
    <citation type="submission" date="2015-06" db="EMBL/GenBank/DDBJ databases">
        <title>Expansion of signal transduction pathways in fungi by whole-genome duplication.</title>
        <authorList>
            <consortium name="DOE Joint Genome Institute"/>
            <person name="Corrochano L.M."/>
            <person name="Kuo A."/>
            <person name="Marcet-Houben M."/>
            <person name="Polaino S."/>
            <person name="Salamov A."/>
            <person name="Villalobos J.M."/>
            <person name="Alvarez M.I."/>
            <person name="Avalos J."/>
            <person name="Benito E.P."/>
            <person name="Benoit I."/>
            <person name="Burger G."/>
            <person name="Camino L.P."/>
            <person name="Canovas D."/>
            <person name="Cerda-Olmedo E."/>
            <person name="Cheng J.-F."/>
            <person name="Dominguez A."/>
            <person name="Elias M."/>
            <person name="Eslava A.P."/>
            <person name="Glaser F."/>
            <person name="Grimwood J."/>
            <person name="Gutierrez G."/>
            <person name="Heitman J."/>
            <person name="Henrissat B."/>
            <person name="Iturriaga E.A."/>
            <person name="Lang B.F."/>
            <person name="Lavin J.L."/>
            <person name="Lee S."/>
            <person name="Li W."/>
            <person name="Lindquist E."/>
            <person name="Lopez-Garcia S."/>
            <person name="Luque E.M."/>
            <person name="Marcos A.T."/>
            <person name="Martin J."/>
            <person name="McCluskey K."/>
            <person name="Medina H.R."/>
            <person name="Miralles-Duran A."/>
            <person name="Miyazaki A."/>
            <person name="Munoz-Torres E."/>
            <person name="Oguiza J.A."/>
            <person name="Ohm R."/>
            <person name="Olmedo M."/>
            <person name="Orejas M."/>
            <person name="Ortiz-Castellanos L."/>
            <person name="Pisabarro A.G."/>
            <person name="Rodriguez-Romero J."/>
            <person name="Ruiz-Herrera J."/>
            <person name="Ruiz-Vazquez R."/>
            <person name="Sanz C."/>
            <person name="Schackwitz W."/>
            <person name="Schmutz J."/>
            <person name="Shahriari M."/>
            <person name="Shelest E."/>
            <person name="Silva-Franco F."/>
            <person name="Soanes D."/>
            <person name="Syed K."/>
            <person name="Tagua V.G."/>
            <person name="Talbot N.J."/>
            <person name="Thon M."/>
            <person name="De vries R.P."/>
            <person name="Wiebenga A."/>
            <person name="Yadav J.S."/>
            <person name="Braun E.L."/>
            <person name="Baker S."/>
            <person name="Garre V."/>
            <person name="Horwitz B."/>
            <person name="Torres-Martinez S."/>
            <person name="Idnurm A."/>
            <person name="Herrera-Estrella A."/>
            <person name="Gabaldon T."/>
            <person name="Grigoriev I.V."/>
        </authorList>
    </citation>
    <scope>NUCLEOTIDE SEQUENCE [LARGE SCALE GENOMIC DNA]</scope>
    <source>
        <strain evidence="6">NRRL 1555(-)</strain>
    </source>
</reference>
<sequence>MDPYEYTSNGNDNVPADENLADDEIARLEEELTPKGADYYGILNISRSASEDDIKDAYKKLCRFFHPDKHNTDETKKIAESRFQVIQRAYEVLTDAQKRAIYDTYGEAGLTAKWEVGPKFKSTDEMMAEFEKKERLRREKELESLVRAHNDFTLRLDATQILDPYDPPVFTFGQPTQVRKKHPLEFLTRGRVEQLFMRHSFETQIGPQTQAIIGGSMVTQGGMGGGNLVGTIRHTVSPKLWGEFSATILHPRIFTLKTNYNVSADSFVNATFVSRTLSGPPVTSVTAGRRLFKSTTGYITYRTGEWALGSWGDSSRASDKSSVSLGLASAHKQGSYSVELQTGIQASHLAGDYTHKLPNHMVLRLSSSLSSSAGIAVSIGSDHKVSEHIRFGMVLECGLASGVMIKFRASRLGQKFSVPIILSQGLDLRVALGALIVPSSVALALDRYVLTPRRKLRIKEKIAALREEHQEYLATRKQEALDAQLLMADIGQRKRNQEEKKEDGLVIEEAVYGNLNGQDEDEKVDVTLVVQTLVNESRLTIPGGHSKTSILGFYDPCLGEHKQLKVRYRFRHRLHEAIVEDTAHLICPMQSHLI</sequence>
<dbReference type="RefSeq" id="XP_018296933.1">
    <property type="nucleotide sequence ID" value="XM_018443214.1"/>
</dbReference>
<dbReference type="GO" id="GO:0042407">
    <property type="term" value="P:cristae formation"/>
    <property type="evidence" value="ECO:0007669"/>
    <property type="project" value="TreeGrafter"/>
</dbReference>
<dbReference type="VEuPathDB" id="FungiDB:PHYBLDRAFT_76988"/>
<dbReference type="EMBL" id="KV440973">
    <property type="protein sequence ID" value="OAD78893.1"/>
    <property type="molecule type" value="Genomic_DNA"/>
</dbReference>
<dbReference type="STRING" id="763407.A0A162UYZ1"/>
<dbReference type="Gene3D" id="1.10.287.110">
    <property type="entry name" value="DnaJ domain"/>
    <property type="match status" value="1"/>
</dbReference>
<proteinExistence type="predicted"/>
<dbReference type="InterPro" id="IPR024586">
    <property type="entry name" value="DnaJ-like_C11_C"/>
</dbReference>
<dbReference type="Pfam" id="PF00226">
    <property type="entry name" value="DnaJ"/>
    <property type="match status" value="1"/>
</dbReference>
<dbReference type="GO" id="GO:0016020">
    <property type="term" value="C:membrane"/>
    <property type="evidence" value="ECO:0007669"/>
    <property type="project" value="UniProtKB-SubCell"/>
</dbReference>
<evidence type="ECO:0000256" key="3">
    <source>
        <dbReference type="ARBA" id="ARBA00023186"/>
    </source>
</evidence>
<dbReference type="OrthoDB" id="10250354at2759"/>
<evidence type="ECO:0000256" key="1">
    <source>
        <dbReference type="ARBA" id="ARBA00004370"/>
    </source>
</evidence>
<dbReference type="CDD" id="cd06257">
    <property type="entry name" value="DnaJ"/>
    <property type="match status" value="1"/>
</dbReference>
<name>A0A162UYZ1_PHYB8</name>
<dbReference type="SMART" id="SM00271">
    <property type="entry name" value="DnaJ"/>
    <property type="match status" value="1"/>
</dbReference>
<dbReference type="AlphaFoldDB" id="A0A162UYZ1"/>
<dbReference type="PANTHER" id="PTHR44157">
    <property type="entry name" value="DNAJ HOMOLOG SUBFAMILY C MEMBER 11"/>
    <property type="match status" value="1"/>
</dbReference>
<dbReference type="PROSITE" id="PS00636">
    <property type="entry name" value="DNAJ_1"/>
    <property type="match status" value="1"/>
</dbReference>
<dbReference type="InterPro" id="IPR052243">
    <property type="entry name" value="Mito_inner_membrane_organizer"/>
</dbReference>